<dbReference type="EMBL" id="JAMRXG010000002">
    <property type="protein sequence ID" value="MCM6773122.1"/>
    <property type="molecule type" value="Genomic_DNA"/>
</dbReference>
<dbReference type="RefSeq" id="WP_251910103.1">
    <property type="nucleotide sequence ID" value="NZ_JAMRXG010000002.1"/>
</dbReference>
<dbReference type="AlphaFoldDB" id="A0A9X2IUR1"/>
<organism evidence="2 3">
    <name type="scientific">Nocardia pulmonis</name>
    <dbReference type="NCBI Taxonomy" id="2951408"/>
    <lineage>
        <taxon>Bacteria</taxon>
        <taxon>Bacillati</taxon>
        <taxon>Actinomycetota</taxon>
        <taxon>Actinomycetes</taxon>
        <taxon>Mycobacteriales</taxon>
        <taxon>Nocardiaceae</taxon>
        <taxon>Nocardia</taxon>
    </lineage>
</organism>
<sequence>MSASEDQLRQLFDQADGLPYGDAKDALLEQALRHAEAGGHTMLAFEVRMRMVQAYALGLQPAKLFVPFTRCLADYDRDPARYEDWVPGMLRWYFKFAVSAMTKFPEVPLEQALAALDQMERRYRAEGQSPHAVYAYRHRVAAHIGDHAAADHWFEKWRTAPRDDNSDCAGCDPSAQADHLVERGRDEAAIALAAPILRGELDCEQQPQNILTNLLLPYLRTGQLEQARGAHRRAYRILRTRPEDLSDIGDHLAFCALSGNQARGLEILIRHLGWLDRAPSPLDAMRFAASAALLLRTVADAGHESTTVPRPAHGDRPATEPTVRELHAELSAQALALAARFDARNGTDHQTALVRAVLDSEPIVDHLPLSVTARHRVRPVAVPDAPSVAGLTAAEIVEAAERAANRYDMAAAEALVRQLDTPDDPRLAARATVLRARVAPNPRVAEALSARAAEQFAALGDENGRQANLGRLGIWLCERGETEEGLTLLRTAHEHLSRQDDAVERLRATVRLAIGLRAAGLFDESRATFGKAADAARAIGDPELIADIAMHRTGLPIRNSDELAEAIGAAELALARYREVDIPSRLAFAAHRLAFLHRAGDDAEAALDAASRALAALPAHEPTAVRYEMHALRGELLIQLGRSAEAVGELLTAVAIGTADSMPDVPLRQRDLAVAYAEIGQLLDAADVAEEAIAGLDRIDRAGAAQRCRFLLAAVHRDLGELEQALAVYDEIIEFEGAGGDPAAEVEALANAAEILDALDHDALAAQRYRQAAEAARRGGEAARLVHCLSSAALSWHWARRPEEAVADLDAAERALRELAATEDDTDLITWHRARLNHNGARILLAAGRMAAAADRAALAARDFRAVNSLGNAARADLVHGRVLLDLGRPDEAVLVLGRALAETDEDDPVRRPLTDALDAAQRTGKSK</sequence>
<reference evidence="2" key="1">
    <citation type="submission" date="2022-06" db="EMBL/GenBank/DDBJ databases">
        <title>Novel species in genus nocardia.</title>
        <authorList>
            <person name="Li F."/>
        </authorList>
    </citation>
    <scope>NUCLEOTIDE SEQUENCE</scope>
    <source>
        <strain evidence="2">CDC141</strain>
    </source>
</reference>
<evidence type="ECO:0000313" key="3">
    <source>
        <dbReference type="Proteomes" id="UP001139157"/>
    </source>
</evidence>
<feature type="region of interest" description="Disordered" evidence="1">
    <location>
        <begin position="905"/>
        <end position="928"/>
    </location>
</feature>
<evidence type="ECO:0000313" key="2">
    <source>
        <dbReference type="EMBL" id="MCM6773122.1"/>
    </source>
</evidence>
<evidence type="ECO:0008006" key="4">
    <source>
        <dbReference type="Google" id="ProtNLM"/>
    </source>
</evidence>
<evidence type="ECO:0000256" key="1">
    <source>
        <dbReference type="SAM" id="MobiDB-lite"/>
    </source>
</evidence>
<accession>A0A9X2IUR1</accession>
<dbReference type="Proteomes" id="UP001139157">
    <property type="component" value="Unassembled WGS sequence"/>
</dbReference>
<keyword evidence="3" id="KW-1185">Reference proteome</keyword>
<name>A0A9X2IUR1_9NOCA</name>
<dbReference type="SUPFAM" id="SSF48452">
    <property type="entry name" value="TPR-like"/>
    <property type="match status" value="3"/>
</dbReference>
<protein>
    <recommendedName>
        <fullName evidence="4">Tetratricopeptide repeat protein</fullName>
    </recommendedName>
</protein>
<comment type="caution">
    <text evidence="2">The sequence shown here is derived from an EMBL/GenBank/DDBJ whole genome shotgun (WGS) entry which is preliminary data.</text>
</comment>
<proteinExistence type="predicted"/>
<dbReference type="InterPro" id="IPR011990">
    <property type="entry name" value="TPR-like_helical_dom_sf"/>
</dbReference>
<gene>
    <name evidence="2" type="ORF">NDR86_06515</name>
</gene>
<dbReference type="Gene3D" id="1.25.40.10">
    <property type="entry name" value="Tetratricopeptide repeat domain"/>
    <property type="match status" value="2"/>
</dbReference>